<comment type="subcellular location">
    <subcellularLocation>
        <location evidence="1">Cell membrane</location>
        <topology evidence="1">Multi-pass membrane protein</topology>
    </subcellularLocation>
</comment>
<keyword evidence="3" id="KW-0547">Nucleotide-binding</keyword>
<evidence type="ECO:0000256" key="6">
    <source>
        <dbReference type="ARBA" id="ARBA00023136"/>
    </source>
</evidence>
<feature type="transmembrane region" description="Helical" evidence="7">
    <location>
        <begin position="18"/>
        <end position="40"/>
    </location>
</feature>
<dbReference type="InterPro" id="IPR039421">
    <property type="entry name" value="Type_1_exporter"/>
</dbReference>
<dbReference type="PANTHER" id="PTHR24221">
    <property type="entry name" value="ATP-BINDING CASSETTE SUB-FAMILY B"/>
    <property type="match status" value="1"/>
</dbReference>
<dbReference type="GO" id="GO:0005524">
    <property type="term" value="F:ATP binding"/>
    <property type="evidence" value="ECO:0007669"/>
    <property type="project" value="UniProtKB-KW"/>
</dbReference>
<dbReference type="InterPro" id="IPR003593">
    <property type="entry name" value="AAA+_ATPase"/>
</dbReference>
<dbReference type="Gene3D" id="1.20.1560.10">
    <property type="entry name" value="ABC transporter type 1, transmembrane domain"/>
    <property type="match status" value="1"/>
</dbReference>
<evidence type="ECO:0000313" key="11">
    <source>
        <dbReference type="Proteomes" id="UP000461880"/>
    </source>
</evidence>
<evidence type="ECO:0000259" key="9">
    <source>
        <dbReference type="PROSITE" id="PS50929"/>
    </source>
</evidence>
<feature type="transmembrane region" description="Helical" evidence="7">
    <location>
        <begin position="239"/>
        <end position="261"/>
    </location>
</feature>
<sequence length="533" mass="60373">MNLVLKFLIEAVRKNPGYFLKSISLTILCACLASSAPWLLQHTLEAYAQKSSDQMVLSSCLLILIPSASIILEIVWNQSLDRFGGKFIKDLLTQCQQVLMRADGYDVMKYPEDTLSFRLYSNVLDVFRTIGHHIPQLIGSLILVLILLMVSLRENPSLGIFLAIAFLAGTGISYFSHKAIQFFNEETNRSLSCLHGHIVNFTESLDYYKVNLLEKEITDQTARDVDAFIQASIREDRHVYFYSGIVKQSNTLISVFFSFLLAYQLEHGITLNAAVYTLLFNLVMRQAENAEQLLMAISRTLISFRNTDELLKLPQHNGTLAIRKINCLEIDLSGFSYPDHAQRILESFHARFARGSCIHLMGRNGSGKSTLFRLLTKTIECYDGKILVDGISLSEIETESYLNRIAYISQSEPLLNLPVKEYLRKVTHQPLADDEIDQILDRLHFGDSEVCIQNGGTNLSGGQIKKLLLAKLMIMESHADCIFLDEIDSELDLETRALYEELLNEIAAEKNRIICVIQHHPDSRIHFDAVVQL</sequence>
<keyword evidence="4 10" id="KW-0067">ATP-binding</keyword>
<dbReference type="PROSITE" id="PS50929">
    <property type="entry name" value="ABC_TM1F"/>
    <property type="match status" value="1"/>
</dbReference>
<dbReference type="SMART" id="SM00382">
    <property type="entry name" value="AAA"/>
    <property type="match status" value="1"/>
</dbReference>
<dbReference type="PROSITE" id="PS50893">
    <property type="entry name" value="ABC_TRANSPORTER_2"/>
    <property type="match status" value="1"/>
</dbReference>
<dbReference type="GO" id="GO:0016887">
    <property type="term" value="F:ATP hydrolysis activity"/>
    <property type="evidence" value="ECO:0007669"/>
    <property type="project" value="InterPro"/>
</dbReference>
<evidence type="ECO:0000256" key="1">
    <source>
        <dbReference type="ARBA" id="ARBA00004651"/>
    </source>
</evidence>
<protein>
    <submittedName>
        <fullName evidence="10">ABC transporter ATP-binding protein</fullName>
    </submittedName>
</protein>
<dbReference type="Gene3D" id="3.40.50.300">
    <property type="entry name" value="P-loop containing nucleotide triphosphate hydrolases"/>
    <property type="match status" value="1"/>
</dbReference>
<dbReference type="InterPro" id="IPR036640">
    <property type="entry name" value="ABC1_TM_sf"/>
</dbReference>
<dbReference type="EMBL" id="VUMN01000005">
    <property type="protein sequence ID" value="MSS57986.1"/>
    <property type="molecule type" value="Genomic_DNA"/>
</dbReference>
<dbReference type="SUPFAM" id="SSF90123">
    <property type="entry name" value="ABC transporter transmembrane region"/>
    <property type="match status" value="1"/>
</dbReference>
<dbReference type="RefSeq" id="WP_154503306.1">
    <property type="nucleotide sequence ID" value="NZ_VUMN01000005.1"/>
</dbReference>
<name>A0A7X2NQZ5_9FIRM</name>
<dbReference type="Proteomes" id="UP000461880">
    <property type="component" value="Unassembled WGS sequence"/>
</dbReference>
<dbReference type="InterPro" id="IPR017871">
    <property type="entry name" value="ABC_transporter-like_CS"/>
</dbReference>
<dbReference type="GO" id="GO:0034040">
    <property type="term" value="F:ATPase-coupled lipid transmembrane transporter activity"/>
    <property type="evidence" value="ECO:0007669"/>
    <property type="project" value="TreeGrafter"/>
</dbReference>
<keyword evidence="5 7" id="KW-1133">Transmembrane helix</keyword>
<evidence type="ECO:0000256" key="4">
    <source>
        <dbReference type="ARBA" id="ARBA00022840"/>
    </source>
</evidence>
<evidence type="ECO:0000259" key="8">
    <source>
        <dbReference type="PROSITE" id="PS50893"/>
    </source>
</evidence>
<feature type="domain" description="ABC transmembrane type-1" evidence="9">
    <location>
        <begin position="22"/>
        <end position="285"/>
    </location>
</feature>
<accession>A0A7X2NQZ5</accession>
<dbReference type="AlphaFoldDB" id="A0A7X2NQZ5"/>
<dbReference type="PROSITE" id="PS00211">
    <property type="entry name" value="ABC_TRANSPORTER_1"/>
    <property type="match status" value="1"/>
</dbReference>
<keyword evidence="2 7" id="KW-0812">Transmembrane</keyword>
<dbReference type="InterPro" id="IPR003439">
    <property type="entry name" value="ABC_transporter-like_ATP-bd"/>
</dbReference>
<proteinExistence type="predicted"/>
<feature type="transmembrane region" description="Helical" evidence="7">
    <location>
        <begin position="134"/>
        <end position="152"/>
    </location>
</feature>
<evidence type="ECO:0000256" key="3">
    <source>
        <dbReference type="ARBA" id="ARBA00022741"/>
    </source>
</evidence>
<feature type="transmembrane region" description="Helical" evidence="7">
    <location>
        <begin position="158"/>
        <end position="175"/>
    </location>
</feature>
<dbReference type="Pfam" id="PF00005">
    <property type="entry name" value="ABC_tran"/>
    <property type="match status" value="1"/>
</dbReference>
<feature type="transmembrane region" description="Helical" evidence="7">
    <location>
        <begin position="55"/>
        <end position="76"/>
    </location>
</feature>
<comment type="caution">
    <text evidence="10">The sequence shown here is derived from an EMBL/GenBank/DDBJ whole genome shotgun (WGS) entry which is preliminary data.</text>
</comment>
<reference evidence="10 11" key="1">
    <citation type="submission" date="2019-08" db="EMBL/GenBank/DDBJ databases">
        <title>In-depth cultivation of the pig gut microbiome towards novel bacterial diversity and tailored functional studies.</title>
        <authorList>
            <person name="Wylensek D."/>
            <person name="Hitch T.C.A."/>
            <person name="Clavel T."/>
        </authorList>
    </citation>
    <scope>NUCLEOTIDE SEQUENCE [LARGE SCALE GENOMIC DNA]</scope>
    <source>
        <strain evidence="10 11">Oil+RF-744-GAM-WT-6</strain>
    </source>
</reference>
<dbReference type="GO" id="GO:0005886">
    <property type="term" value="C:plasma membrane"/>
    <property type="evidence" value="ECO:0007669"/>
    <property type="project" value="UniProtKB-SubCell"/>
</dbReference>
<organism evidence="10 11">
    <name type="scientific">Stecheria intestinalis</name>
    <dbReference type="NCBI Taxonomy" id="2606630"/>
    <lineage>
        <taxon>Bacteria</taxon>
        <taxon>Bacillati</taxon>
        <taxon>Bacillota</taxon>
        <taxon>Erysipelotrichia</taxon>
        <taxon>Erysipelotrichales</taxon>
        <taxon>Erysipelotrichaceae</taxon>
        <taxon>Stecheria</taxon>
    </lineage>
</organism>
<dbReference type="SUPFAM" id="SSF52540">
    <property type="entry name" value="P-loop containing nucleoside triphosphate hydrolases"/>
    <property type="match status" value="1"/>
</dbReference>
<feature type="domain" description="ABC transporter" evidence="8">
    <location>
        <begin position="330"/>
        <end position="533"/>
    </location>
</feature>
<dbReference type="PANTHER" id="PTHR24221:SF654">
    <property type="entry name" value="ATP-BINDING CASSETTE SUB-FAMILY B MEMBER 6"/>
    <property type="match status" value="1"/>
</dbReference>
<evidence type="ECO:0000256" key="5">
    <source>
        <dbReference type="ARBA" id="ARBA00022989"/>
    </source>
</evidence>
<dbReference type="InterPro" id="IPR027417">
    <property type="entry name" value="P-loop_NTPase"/>
</dbReference>
<keyword evidence="11" id="KW-1185">Reference proteome</keyword>
<keyword evidence="6 7" id="KW-0472">Membrane</keyword>
<evidence type="ECO:0000256" key="7">
    <source>
        <dbReference type="SAM" id="Phobius"/>
    </source>
</evidence>
<dbReference type="GO" id="GO:0140359">
    <property type="term" value="F:ABC-type transporter activity"/>
    <property type="evidence" value="ECO:0007669"/>
    <property type="project" value="InterPro"/>
</dbReference>
<evidence type="ECO:0000313" key="10">
    <source>
        <dbReference type="EMBL" id="MSS57986.1"/>
    </source>
</evidence>
<dbReference type="InterPro" id="IPR011527">
    <property type="entry name" value="ABC1_TM_dom"/>
</dbReference>
<gene>
    <name evidence="10" type="ORF">FYJ51_03615</name>
</gene>
<evidence type="ECO:0000256" key="2">
    <source>
        <dbReference type="ARBA" id="ARBA00022692"/>
    </source>
</evidence>